<dbReference type="EMBL" id="PYMP01000028">
    <property type="protein sequence ID" value="PSU46986.1"/>
    <property type="molecule type" value="Genomic_DNA"/>
</dbReference>
<dbReference type="InterPro" id="IPR025388">
    <property type="entry name" value="Alginate_export_dom"/>
</dbReference>
<organism evidence="3 5">
    <name type="scientific">Photobacterium phosphoreum</name>
    <dbReference type="NCBI Taxonomy" id="659"/>
    <lineage>
        <taxon>Bacteria</taxon>
        <taxon>Pseudomonadati</taxon>
        <taxon>Pseudomonadota</taxon>
        <taxon>Gammaproteobacteria</taxon>
        <taxon>Vibrionales</taxon>
        <taxon>Vibrionaceae</taxon>
        <taxon>Photobacterium</taxon>
    </lineage>
</organism>
<protein>
    <recommendedName>
        <fullName evidence="1">Alginate export domain-containing protein</fullName>
    </recommendedName>
</protein>
<name>A0A2T3JDM8_PHOPO</name>
<evidence type="ECO:0000313" key="2">
    <source>
        <dbReference type="EMBL" id="PSU20683.1"/>
    </source>
</evidence>
<accession>A0A2T3JDM8</accession>
<dbReference type="AlphaFoldDB" id="A0A2T3JDM8"/>
<keyword evidence="4" id="KW-1185">Reference proteome</keyword>
<evidence type="ECO:0000313" key="4">
    <source>
        <dbReference type="Proteomes" id="UP000241405"/>
    </source>
</evidence>
<dbReference type="Proteomes" id="UP000241618">
    <property type="component" value="Unassembled WGS sequence"/>
</dbReference>
<comment type="caution">
    <text evidence="3">The sequence shown here is derived from an EMBL/GenBank/DDBJ whole genome shotgun (WGS) entry which is preliminary data.</text>
</comment>
<reference evidence="4 5" key="1">
    <citation type="submission" date="2018-03" db="EMBL/GenBank/DDBJ databases">
        <title>Whole genome sequencing of Histamine producing bacteria.</title>
        <authorList>
            <person name="Butler K."/>
        </authorList>
    </citation>
    <scope>NUCLEOTIDE SEQUENCE [LARGE SCALE GENOMIC DNA]</scope>
    <source>
        <strain evidence="3 5">FS-6.1</strain>
        <strain evidence="2 4">FS-6.2</strain>
    </source>
</reference>
<gene>
    <name evidence="3" type="ORF">C9J18_19760</name>
    <name evidence="2" type="ORF">CTM96_19315</name>
</gene>
<dbReference type="EMBL" id="PYMO01000030">
    <property type="protein sequence ID" value="PSU20683.1"/>
    <property type="molecule type" value="Genomic_DNA"/>
</dbReference>
<evidence type="ECO:0000259" key="1">
    <source>
        <dbReference type="Pfam" id="PF13372"/>
    </source>
</evidence>
<evidence type="ECO:0000313" key="3">
    <source>
        <dbReference type="EMBL" id="PSU46986.1"/>
    </source>
</evidence>
<proteinExistence type="predicted"/>
<feature type="domain" description="Alginate export" evidence="1">
    <location>
        <begin position="161"/>
        <end position="361"/>
    </location>
</feature>
<evidence type="ECO:0000313" key="5">
    <source>
        <dbReference type="Proteomes" id="UP000241618"/>
    </source>
</evidence>
<dbReference type="Pfam" id="PF13372">
    <property type="entry name" value="Alginate_exp"/>
    <property type="match status" value="1"/>
</dbReference>
<sequence length="450" mass="49359">MLFFDSQDLTVRGHFQFGVNAVAERNLFWDLAELVTGNIEFDSDENWLEIYTEPGISFEWHISPHSSWFGKVSAVASYTAGTDAFAASNIGSVTIEEIYLGYRTTLTDEWNIEASFGPRMLKLGTGMLIANGGSDGFERGALKFGPREAWGKAAIVQLTGSGIKATAFYLAPNEIPSNDTKNLFNGIDLRWDGEDGSYTGLTYIHVIKSEAAYPKAAPSGVGAPTIIADARAKLNAVNFYGKKERVGGDLSNLSLALDVTYEWNDRINLRAWGGRIKSEYAFTRYSWRPTLGYSYQIFSGDNPKTSRIERFDPLYYDGSPSTWATGSKSAMVFINSNVQSHNLSVRITPTIQDTITLRYAHVRAFELRSPLQFGQATRLDFSNGLSSVVSGVTNAHLSDDFFLEYNRVVTPNVYLTAGLSISIPGAGITGAAGGNAPNWIGGFINVVFNY</sequence>
<dbReference type="Proteomes" id="UP000241405">
    <property type="component" value="Unassembled WGS sequence"/>
</dbReference>